<protein>
    <submittedName>
        <fullName evidence="1">Uncharacterized protein</fullName>
    </submittedName>
</protein>
<reference evidence="1 2" key="1">
    <citation type="submission" date="2017-12" db="EMBL/GenBank/DDBJ databases">
        <title>Hemimetabolous genomes reveal molecular basis of termite eusociality.</title>
        <authorList>
            <person name="Harrison M.C."/>
            <person name="Jongepier E."/>
            <person name="Robertson H.M."/>
            <person name="Arning N."/>
            <person name="Bitard-Feildel T."/>
            <person name="Chao H."/>
            <person name="Childers C.P."/>
            <person name="Dinh H."/>
            <person name="Doddapaneni H."/>
            <person name="Dugan S."/>
            <person name="Gowin J."/>
            <person name="Greiner C."/>
            <person name="Han Y."/>
            <person name="Hu H."/>
            <person name="Hughes D.S.T."/>
            <person name="Huylmans A.-K."/>
            <person name="Kemena C."/>
            <person name="Kremer L.P.M."/>
            <person name="Lee S.L."/>
            <person name="Lopez-Ezquerra A."/>
            <person name="Mallet L."/>
            <person name="Monroy-Kuhn J.M."/>
            <person name="Moser A."/>
            <person name="Murali S.C."/>
            <person name="Muzny D.M."/>
            <person name="Otani S."/>
            <person name="Piulachs M.-D."/>
            <person name="Poelchau M."/>
            <person name="Qu J."/>
            <person name="Schaub F."/>
            <person name="Wada-Katsumata A."/>
            <person name="Worley K.C."/>
            <person name="Xie Q."/>
            <person name="Ylla G."/>
            <person name="Poulsen M."/>
            <person name="Gibbs R.A."/>
            <person name="Schal C."/>
            <person name="Richards S."/>
            <person name="Belles X."/>
            <person name="Korb J."/>
            <person name="Bornberg-Bauer E."/>
        </authorList>
    </citation>
    <scope>NUCLEOTIDE SEQUENCE [LARGE SCALE GENOMIC DNA]</scope>
    <source>
        <tissue evidence="1">Whole body</tissue>
    </source>
</reference>
<dbReference type="EMBL" id="NEVH01013262">
    <property type="protein sequence ID" value="PNF29108.1"/>
    <property type="molecule type" value="Genomic_DNA"/>
</dbReference>
<keyword evidence="2" id="KW-1185">Reference proteome</keyword>
<dbReference type="InParanoid" id="A0A2J7QKL3"/>
<comment type="caution">
    <text evidence="1">The sequence shown here is derived from an EMBL/GenBank/DDBJ whole genome shotgun (WGS) entry which is preliminary data.</text>
</comment>
<dbReference type="Proteomes" id="UP000235965">
    <property type="component" value="Unassembled WGS sequence"/>
</dbReference>
<name>A0A2J7QKL3_9NEOP</name>
<accession>A0A2J7QKL3</accession>
<proteinExistence type="predicted"/>
<evidence type="ECO:0000313" key="1">
    <source>
        <dbReference type="EMBL" id="PNF29108.1"/>
    </source>
</evidence>
<sequence>MYSHFFGLGTRWRWVVSFTPLPLYTPGKTVHGIHRTGGDIGNIASVDDLEKRKFLTLLGLEL</sequence>
<organism evidence="1 2">
    <name type="scientific">Cryptotermes secundus</name>
    <dbReference type="NCBI Taxonomy" id="105785"/>
    <lineage>
        <taxon>Eukaryota</taxon>
        <taxon>Metazoa</taxon>
        <taxon>Ecdysozoa</taxon>
        <taxon>Arthropoda</taxon>
        <taxon>Hexapoda</taxon>
        <taxon>Insecta</taxon>
        <taxon>Pterygota</taxon>
        <taxon>Neoptera</taxon>
        <taxon>Polyneoptera</taxon>
        <taxon>Dictyoptera</taxon>
        <taxon>Blattodea</taxon>
        <taxon>Blattoidea</taxon>
        <taxon>Termitoidae</taxon>
        <taxon>Kalotermitidae</taxon>
        <taxon>Cryptotermitinae</taxon>
        <taxon>Cryptotermes</taxon>
    </lineage>
</organism>
<dbReference type="AlphaFoldDB" id="A0A2J7QKL3"/>
<evidence type="ECO:0000313" key="2">
    <source>
        <dbReference type="Proteomes" id="UP000235965"/>
    </source>
</evidence>
<gene>
    <name evidence="1" type="ORF">B7P43_G12598</name>
</gene>